<dbReference type="InParanoid" id="A0A165CXK8"/>
<dbReference type="InterPro" id="IPR050364">
    <property type="entry name" value="Cytochrome_P450_fung"/>
</dbReference>
<evidence type="ECO:0000256" key="7">
    <source>
        <dbReference type="ARBA" id="ARBA00023033"/>
    </source>
</evidence>
<keyword evidence="3" id="KW-0349">Heme</keyword>
<evidence type="ECO:0000256" key="3">
    <source>
        <dbReference type="ARBA" id="ARBA00022617"/>
    </source>
</evidence>
<evidence type="ECO:0000313" key="8">
    <source>
        <dbReference type="EMBL" id="KZV83370.1"/>
    </source>
</evidence>
<keyword evidence="6" id="KW-0408">Iron</keyword>
<protein>
    <submittedName>
        <fullName evidence="8">Cytochrome P450</fullName>
    </submittedName>
</protein>
<dbReference type="Pfam" id="PF00067">
    <property type="entry name" value="p450"/>
    <property type="match status" value="2"/>
</dbReference>
<dbReference type="InterPro" id="IPR036396">
    <property type="entry name" value="Cyt_P450_sf"/>
</dbReference>
<keyword evidence="4" id="KW-0479">Metal-binding</keyword>
<accession>A0A165CXK8</accession>
<organism evidence="8 9">
    <name type="scientific">Exidia glandulosa HHB12029</name>
    <dbReference type="NCBI Taxonomy" id="1314781"/>
    <lineage>
        <taxon>Eukaryota</taxon>
        <taxon>Fungi</taxon>
        <taxon>Dikarya</taxon>
        <taxon>Basidiomycota</taxon>
        <taxon>Agaricomycotina</taxon>
        <taxon>Agaricomycetes</taxon>
        <taxon>Auriculariales</taxon>
        <taxon>Exidiaceae</taxon>
        <taxon>Exidia</taxon>
    </lineage>
</organism>
<evidence type="ECO:0000256" key="4">
    <source>
        <dbReference type="ARBA" id="ARBA00022723"/>
    </source>
</evidence>
<dbReference type="PANTHER" id="PTHR46300">
    <property type="entry name" value="P450, PUTATIVE (EUROFUNG)-RELATED-RELATED"/>
    <property type="match status" value="1"/>
</dbReference>
<dbReference type="InterPro" id="IPR001128">
    <property type="entry name" value="Cyt_P450"/>
</dbReference>
<sequence>MSLLTNITDQLPNVDGLLTTARSNPGASWTALGALVLAAVYLSTRSAKPKNLPPSPPGKFFVGNLADLPRGPEEWKAFKKLGDTYGPVYQLSILDRHLVILGTVKAALDLLEKRSAIYSDRADFPMVGELMGFNWTVPMQHYGPWWRLHRRAIHQHFNENAVKLLWPEVERTNTVFLHLLQTDPKGFWEHCRCTGIVYFAGADTTVGTMHAFFLALALFPEHQITAQAELDAICGGSLPTLQDRHGGGGKRMPFVEALYSEVVRHYPPLPLGVPHRLMQDDEYEGMLLKQNALIIPNAYAMLHDPSTYPNPDVFDPYRFLHPDGRLKTSEEMMDPRVVAFGFGRRHFVDDEEWLMIATVLYLFDVRLPEGAPRPSEVMCSGIVSSVDKFPAQITIRDKKREALLNEAYEREKRV</sequence>
<comment type="similarity">
    <text evidence="2">Belongs to the cytochrome P450 family.</text>
</comment>
<dbReference type="PANTHER" id="PTHR46300:SF12">
    <property type="entry name" value="P450, PUTATIVE (EUROFUNG)-RELATED"/>
    <property type="match status" value="1"/>
</dbReference>
<dbReference type="GO" id="GO:0005506">
    <property type="term" value="F:iron ion binding"/>
    <property type="evidence" value="ECO:0007669"/>
    <property type="project" value="InterPro"/>
</dbReference>
<dbReference type="Proteomes" id="UP000077266">
    <property type="component" value="Unassembled WGS sequence"/>
</dbReference>
<proteinExistence type="inferred from homology"/>
<dbReference type="Gene3D" id="1.10.630.10">
    <property type="entry name" value="Cytochrome P450"/>
    <property type="match status" value="2"/>
</dbReference>
<evidence type="ECO:0000313" key="9">
    <source>
        <dbReference type="Proteomes" id="UP000077266"/>
    </source>
</evidence>
<name>A0A165CXK8_EXIGL</name>
<dbReference type="GO" id="GO:0020037">
    <property type="term" value="F:heme binding"/>
    <property type="evidence" value="ECO:0007669"/>
    <property type="project" value="InterPro"/>
</dbReference>
<dbReference type="GO" id="GO:0004497">
    <property type="term" value="F:monooxygenase activity"/>
    <property type="evidence" value="ECO:0007669"/>
    <property type="project" value="UniProtKB-KW"/>
</dbReference>
<dbReference type="EMBL" id="KV426275">
    <property type="protein sequence ID" value="KZV83370.1"/>
    <property type="molecule type" value="Genomic_DNA"/>
</dbReference>
<dbReference type="STRING" id="1314781.A0A165CXK8"/>
<reference evidence="8 9" key="1">
    <citation type="journal article" date="2016" name="Mol. Biol. Evol.">
        <title>Comparative Genomics of Early-Diverging Mushroom-Forming Fungi Provides Insights into the Origins of Lignocellulose Decay Capabilities.</title>
        <authorList>
            <person name="Nagy L.G."/>
            <person name="Riley R."/>
            <person name="Tritt A."/>
            <person name="Adam C."/>
            <person name="Daum C."/>
            <person name="Floudas D."/>
            <person name="Sun H."/>
            <person name="Yadav J.S."/>
            <person name="Pangilinan J."/>
            <person name="Larsson K.H."/>
            <person name="Matsuura K."/>
            <person name="Barry K."/>
            <person name="Labutti K."/>
            <person name="Kuo R."/>
            <person name="Ohm R.A."/>
            <person name="Bhattacharya S.S."/>
            <person name="Shirouzu T."/>
            <person name="Yoshinaga Y."/>
            <person name="Martin F.M."/>
            <person name="Grigoriev I.V."/>
            <person name="Hibbett D.S."/>
        </authorList>
    </citation>
    <scope>NUCLEOTIDE SEQUENCE [LARGE SCALE GENOMIC DNA]</scope>
    <source>
        <strain evidence="8 9">HHB12029</strain>
    </source>
</reference>
<evidence type="ECO:0000256" key="6">
    <source>
        <dbReference type="ARBA" id="ARBA00023004"/>
    </source>
</evidence>
<dbReference type="GO" id="GO:0016705">
    <property type="term" value="F:oxidoreductase activity, acting on paired donors, with incorporation or reduction of molecular oxygen"/>
    <property type="evidence" value="ECO:0007669"/>
    <property type="project" value="InterPro"/>
</dbReference>
<comment type="cofactor">
    <cofactor evidence="1">
        <name>heme</name>
        <dbReference type="ChEBI" id="CHEBI:30413"/>
    </cofactor>
</comment>
<keyword evidence="9" id="KW-1185">Reference proteome</keyword>
<dbReference type="AlphaFoldDB" id="A0A165CXK8"/>
<keyword evidence="7" id="KW-0503">Monooxygenase</keyword>
<dbReference type="SUPFAM" id="SSF48264">
    <property type="entry name" value="Cytochrome P450"/>
    <property type="match status" value="1"/>
</dbReference>
<keyword evidence="5" id="KW-0560">Oxidoreductase</keyword>
<evidence type="ECO:0000256" key="2">
    <source>
        <dbReference type="ARBA" id="ARBA00010617"/>
    </source>
</evidence>
<dbReference type="OrthoDB" id="2789670at2759"/>
<gene>
    <name evidence="8" type="ORF">EXIGLDRAFT_701482</name>
</gene>
<evidence type="ECO:0000256" key="5">
    <source>
        <dbReference type="ARBA" id="ARBA00023002"/>
    </source>
</evidence>
<evidence type="ECO:0000256" key="1">
    <source>
        <dbReference type="ARBA" id="ARBA00001971"/>
    </source>
</evidence>